<feature type="compositionally biased region" description="Basic and acidic residues" evidence="1">
    <location>
        <begin position="242"/>
        <end position="258"/>
    </location>
</feature>
<reference evidence="3 4" key="1">
    <citation type="journal article" date="2017" name="Curr. Microbiol.">
        <title>Mucilaginibacter ginsenosidivorans sp. nov., Isolated from Soil of Ginseng Field.</title>
        <authorList>
            <person name="Kim M.M."/>
            <person name="Siddiqi M.Z."/>
            <person name="Im W.T."/>
        </authorList>
    </citation>
    <scope>NUCLEOTIDE SEQUENCE [LARGE SCALE GENOMIC DNA]</scope>
    <source>
        <strain evidence="3 4">Gsoil 3017</strain>
    </source>
</reference>
<accession>A0A5B8V1P4</accession>
<protein>
    <recommendedName>
        <fullName evidence="5">PorT family protein</fullName>
    </recommendedName>
</protein>
<evidence type="ECO:0000256" key="2">
    <source>
        <dbReference type="SAM" id="Phobius"/>
    </source>
</evidence>
<feature type="region of interest" description="Disordered" evidence="1">
    <location>
        <begin position="236"/>
        <end position="258"/>
    </location>
</feature>
<dbReference type="OrthoDB" id="1419682at2"/>
<dbReference type="AlphaFoldDB" id="A0A5B8V1P4"/>
<name>A0A5B8V1P4_9SPHI</name>
<gene>
    <name evidence="3" type="ORF">FRZ54_21180</name>
</gene>
<evidence type="ECO:0000313" key="4">
    <source>
        <dbReference type="Proteomes" id="UP000321479"/>
    </source>
</evidence>
<feature type="transmembrane region" description="Helical" evidence="2">
    <location>
        <begin position="45"/>
        <end position="66"/>
    </location>
</feature>
<dbReference type="KEGG" id="mgin:FRZ54_21180"/>
<evidence type="ECO:0008006" key="5">
    <source>
        <dbReference type="Google" id="ProtNLM"/>
    </source>
</evidence>
<keyword evidence="2" id="KW-0812">Transmembrane</keyword>
<feature type="compositionally biased region" description="Basic and acidic residues" evidence="1">
    <location>
        <begin position="92"/>
        <end position="103"/>
    </location>
</feature>
<keyword evidence="4" id="KW-1185">Reference proteome</keyword>
<keyword evidence="2" id="KW-1133">Transmembrane helix</keyword>
<keyword evidence="2" id="KW-0472">Membrane</keyword>
<organism evidence="3 4">
    <name type="scientific">Mucilaginibacter ginsenosidivorans</name>
    <dbReference type="NCBI Taxonomy" id="398053"/>
    <lineage>
        <taxon>Bacteria</taxon>
        <taxon>Pseudomonadati</taxon>
        <taxon>Bacteroidota</taxon>
        <taxon>Sphingobacteriia</taxon>
        <taxon>Sphingobacteriales</taxon>
        <taxon>Sphingobacteriaceae</taxon>
        <taxon>Mucilaginibacter</taxon>
    </lineage>
</organism>
<dbReference type="RefSeq" id="WP_147033808.1">
    <property type="nucleotide sequence ID" value="NZ_CP042436.1"/>
</dbReference>
<feature type="region of interest" description="Disordered" evidence="1">
    <location>
        <begin position="80"/>
        <end position="140"/>
    </location>
</feature>
<dbReference type="EMBL" id="CP042436">
    <property type="protein sequence ID" value="QEC64975.1"/>
    <property type="molecule type" value="Genomic_DNA"/>
</dbReference>
<feature type="compositionally biased region" description="Polar residues" evidence="1">
    <location>
        <begin position="110"/>
        <end position="121"/>
    </location>
</feature>
<sequence length="498" mass="54160">MDDQLDNELKKRITEVFENYEDTSADEGWLKLREKFPEEKKRRVAAWYWAGIAAALLLLFLGILWFKKGNIDESQLVTKQTPVKGHQQAPEIAKENRKADSKYLPDSANAPKSSLAQNSGTPVAPKNKENTPGTPTVSRERQEAIAAVNRKNINGNALITAKSSLPHAVKAPSKSQAIAGIRSANNIAQANPQNTASKPGIIASLRAPDNNSLPVTQNVAKNKIDSVVQNPSQAVAANPKGIDMRKEDQAKASDKKSIEDMFRQDKQVAETRSKKTSKEDKAINVGVYAATYFNYAKGSTNQFNLGAGITSDVKLTRNLKLSTGVSVGQNTMTYAGQPPQQASYNAIAVATTSNFSPAKMLYTASAPTFKDYSANLVGLDIPLNLKFVFDPQKSGTYILAGVSSGTFINETYTYSYSTPSLYSSNVSQVQNQSTKDSFNGFYFAKTLNLAFGTGYTVGRSQLVVEPFMKYPLAGLGSQQLKFGAGGVNLKFNFQVKKK</sequence>
<evidence type="ECO:0000256" key="1">
    <source>
        <dbReference type="SAM" id="MobiDB-lite"/>
    </source>
</evidence>
<dbReference type="Proteomes" id="UP000321479">
    <property type="component" value="Chromosome"/>
</dbReference>
<proteinExistence type="predicted"/>
<evidence type="ECO:0000313" key="3">
    <source>
        <dbReference type="EMBL" id="QEC64975.1"/>
    </source>
</evidence>